<feature type="region of interest" description="Disordered" evidence="4">
    <location>
        <begin position="606"/>
        <end position="652"/>
    </location>
</feature>
<dbReference type="PROSITE" id="PS00658">
    <property type="entry name" value="FORK_HEAD_2"/>
    <property type="match status" value="1"/>
</dbReference>
<feature type="compositionally biased region" description="Polar residues" evidence="4">
    <location>
        <begin position="606"/>
        <end position="615"/>
    </location>
</feature>
<organism evidence="6 7">
    <name type="scientific">Coemansia guatemalensis</name>
    <dbReference type="NCBI Taxonomy" id="2761395"/>
    <lineage>
        <taxon>Eukaryota</taxon>
        <taxon>Fungi</taxon>
        <taxon>Fungi incertae sedis</taxon>
        <taxon>Zoopagomycota</taxon>
        <taxon>Kickxellomycotina</taxon>
        <taxon>Kickxellomycetes</taxon>
        <taxon>Kickxellales</taxon>
        <taxon>Kickxellaceae</taxon>
        <taxon>Coemansia</taxon>
    </lineage>
</organism>
<dbReference type="GO" id="GO:0000978">
    <property type="term" value="F:RNA polymerase II cis-regulatory region sequence-specific DNA binding"/>
    <property type="evidence" value="ECO:0007669"/>
    <property type="project" value="TreeGrafter"/>
</dbReference>
<dbReference type="Proteomes" id="UP001140094">
    <property type="component" value="Unassembled WGS sequence"/>
</dbReference>
<dbReference type="InterPro" id="IPR036388">
    <property type="entry name" value="WH-like_DNA-bd_sf"/>
</dbReference>
<evidence type="ECO:0000313" key="6">
    <source>
        <dbReference type="EMBL" id="KAJ2804680.1"/>
    </source>
</evidence>
<proteinExistence type="predicted"/>
<feature type="region of interest" description="Disordered" evidence="4">
    <location>
        <begin position="238"/>
        <end position="301"/>
    </location>
</feature>
<feature type="region of interest" description="Disordered" evidence="4">
    <location>
        <begin position="82"/>
        <end position="106"/>
    </location>
</feature>
<dbReference type="OrthoDB" id="5954824at2759"/>
<dbReference type="EMBL" id="JANBUO010000374">
    <property type="protein sequence ID" value="KAJ2804680.1"/>
    <property type="molecule type" value="Genomic_DNA"/>
</dbReference>
<name>A0A9W8LSB7_9FUNG</name>
<reference evidence="6" key="1">
    <citation type="submission" date="2022-07" db="EMBL/GenBank/DDBJ databases">
        <title>Phylogenomic reconstructions and comparative analyses of Kickxellomycotina fungi.</title>
        <authorList>
            <person name="Reynolds N.K."/>
            <person name="Stajich J.E."/>
            <person name="Barry K."/>
            <person name="Grigoriev I.V."/>
            <person name="Crous P."/>
            <person name="Smith M.E."/>
        </authorList>
    </citation>
    <scope>NUCLEOTIDE SEQUENCE</scope>
    <source>
        <strain evidence="6">NRRL 1565</strain>
    </source>
</reference>
<accession>A0A9W8LSB7</accession>
<dbReference type="InterPro" id="IPR050211">
    <property type="entry name" value="FOX_domain-containing"/>
</dbReference>
<evidence type="ECO:0000313" key="7">
    <source>
        <dbReference type="Proteomes" id="UP001140094"/>
    </source>
</evidence>
<evidence type="ECO:0000256" key="1">
    <source>
        <dbReference type="ARBA" id="ARBA00023125"/>
    </source>
</evidence>
<keyword evidence="1 3" id="KW-0238">DNA-binding</keyword>
<feature type="domain" description="Fork-head" evidence="5">
    <location>
        <begin position="127"/>
        <end position="220"/>
    </location>
</feature>
<dbReference type="PROSITE" id="PS50039">
    <property type="entry name" value="FORK_HEAD_3"/>
    <property type="match status" value="1"/>
</dbReference>
<sequence>QHSPVPLTSQQLSSVYGDVQLATPTTYGLPPHPAQLDLPATGVEISNPQFAYLKSAYPQRPFSPSSVDFANMNIASGYPTPHSATPVAMQPQQSAQPHPPCAPLDTASTVAAAPANAAPAQQPSADKPDFSYASLIAQSLVEAPMQRRTLNGIYEWIQEYFPYYRTRQNWQNSIRHNLSLNKGFMKIKRDEAHPGKGSFWTFTPGYESCLNGGHFKPIRSRSGRAALAAAAAMAAAKNSSANGNSDSEARNAPDAGEAAPARPAKKAEKKTIRAIKSAKSLKRSHSVPPKENSAPPHQGASACSTADAVAAATGDVSLALPIANMSDMFMPAPLAHSETAPVGIMADRGASKKMRVSSSQSHMGMVSVSSMVPHNVSIMSHPQTPSFAPSPSLMSATPMPMANSAVHTPMSQPAQFQFHMPSPCSVPMPISAMDLASAPVPCDSNGPHSINGGFMGPPSTPFGDVASAGIDGAALFGDNANVSNDPFYAARRTPMQTRISWHGSENINHAFADIQQQQQQQMQMQYQHYPQHNSLGVTMPGDSINMGLAMLGDGSGNMCMPNDSSVNAPPVDWAMLANMPAHQTMSAGDMAVTTPHLHHMSSISTIDAQSNSGGPHNNYHHHPQQQQHQQQQRAEGATDVDPAVSGVSGSANGQGMVALYDEMLRDPSSIMNVFGQDLSGWQCTTKTNTIDPAALCAVDPESNTL</sequence>
<dbReference type="PANTHER" id="PTHR11829:SF343">
    <property type="entry name" value="FORK-HEAD DOMAIN-CONTAINING PROTEIN"/>
    <property type="match status" value="1"/>
</dbReference>
<keyword evidence="7" id="KW-1185">Reference proteome</keyword>
<dbReference type="AlphaFoldDB" id="A0A9W8LSB7"/>
<dbReference type="PRINTS" id="PR00053">
    <property type="entry name" value="FORKHEAD"/>
</dbReference>
<dbReference type="GO" id="GO:0005634">
    <property type="term" value="C:nucleus"/>
    <property type="evidence" value="ECO:0007669"/>
    <property type="project" value="UniProtKB-SubCell"/>
</dbReference>
<protein>
    <recommendedName>
        <fullName evidence="5">Fork-head domain-containing protein</fullName>
    </recommendedName>
</protein>
<feature type="non-terminal residue" evidence="6">
    <location>
        <position position="705"/>
    </location>
</feature>
<dbReference type="FunFam" id="1.10.10.10:FF:000135">
    <property type="entry name" value="forkhead box protein G1"/>
    <property type="match status" value="1"/>
</dbReference>
<dbReference type="Gene3D" id="1.10.10.10">
    <property type="entry name" value="Winged helix-like DNA-binding domain superfamily/Winged helix DNA-binding domain"/>
    <property type="match status" value="1"/>
</dbReference>
<dbReference type="PANTHER" id="PTHR11829">
    <property type="entry name" value="FORKHEAD BOX PROTEIN"/>
    <property type="match status" value="1"/>
</dbReference>
<keyword evidence="2 3" id="KW-0539">Nucleus</keyword>
<dbReference type="GO" id="GO:0000981">
    <property type="term" value="F:DNA-binding transcription factor activity, RNA polymerase II-specific"/>
    <property type="evidence" value="ECO:0007669"/>
    <property type="project" value="TreeGrafter"/>
</dbReference>
<comment type="caution">
    <text evidence="6">The sequence shown here is derived from an EMBL/GenBank/DDBJ whole genome shotgun (WGS) entry which is preliminary data.</text>
</comment>
<dbReference type="InterPro" id="IPR030456">
    <property type="entry name" value="TF_fork_head_CS_2"/>
</dbReference>
<dbReference type="GO" id="GO:0030154">
    <property type="term" value="P:cell differentiation"/>
    <property type="evidence" value="ECO:0007669"/>
    <property type="project" value="TreeGrafter"/>
</dbReference>
<gene>
    <name evidence="6" type="ORF">H4R20_002407</name>
</gene>
<dbReference type="SMART" id="SM00339">
    <property type="entry name" value="FH"/>
    <property type="match status" value="1"/>
</dbReference>
<dbReference type="Pfam" id="PF00250">
    <property type="entry name" value="Forkhead"/>
    <property type="match status" value="1"/>
</dbReference>
<comment type="subcellular location">
    <subcellularLocation>
        <location evidence="3">Nucleus</location>
    </subcellularLocation>
</comment>
<dbReference type="InterPro" id="IPR001766">
    <property type="entry name" value="Fork_head_dom"/>
</dbReference>
<dbReference type="CDD" id="cd00059">
    <property type="entry name" value="FH_FOX"/>
    <property type="match status" value="1"/>
</dbReference>
<feature type="compositionally biased region" description="Low complexity" evidence="4">
    <location>
        <begin position="238"/>
        <end position="262"/>
    </location>
</feature>
<evidence type="ECO:0000256" key="3">
    <source>
        <dbReference type="PROSITE-ProRule" id="PRU00089"/>
    </source>
</evidence>
<evidence type="ECO:0000256" key="2">
    <source>
        <dbReference type="ARBA" id="ARBA00023242"/>
    </source>
</evidence>
<dbReference type="GO" id="GO:0009653">
    <property type="term" value="P:anatomical structure morphogenesis"/>
    <property type="evidence" value="ECO:0007669"/>
    <property type="project" value="TreeGrafter"/>
</dbReference>
<dbReference type="InterPro" id="IPR036390">
    <property type="entry name" value="WH_DNA-bd_sf"/>
</dbReference>
<dbReference type="SUPFAM" id="SSF46785">
    <property type="entry name" value="Winged helix' DNA-binding domain"/>
    <property type="match status" value="1"/>
</dbReference>
<evidence type="ECO:0000259" key="5">
    <source>
        <dbReference type="PROSITE" id="PS50039"/>
    </source>
</evidence>
<feature type="DNA-binding region" description="Fork-head" evidence="3">
    <location>
        <begin position="127"/>
        <end position="220"/>
    </location>
</feature>
<evidence type="ECO:0000256" key="4">
    <source>
        <dbReference type="SAM" id="MobiDB-lite"/>
    </source>
</evidence>